<dbReference type="Gene3D" id="3.30.590.10">
    <property type="entry name" value="Glutamine synthetase/guanido kinase, catalytic domain"/>
    <property type="match status" value="1"/>
</dbReference>
<dbReference type="EMBL" id="JACHXZ010000002">
    <property type="protein sequence ID" value="MBB3168279.1"/>
    <property type="molecule type" value="Genomic_DNA"/>
</dbReference>
<dbReference type="FunFam" id="3.30.590.10:FF:000005">
    <property type="entry name" value="Probable glutamine synthetase"/>
    <property type="match status" value="1"/>
</dbReference>
<comment type="caution">
    <text evidence="10">The sequence shown here is derived from an EMBL/GenBank/DDBJ whole genome shotgun (WGS) entry which is preliminary data.</text>
</comment>
<dbReference type="EC" id="6.3.1.2" evidence="10"/>
<protein>
    <submittedName>
        <fullName evidence="10">Glutamine synthetase</fullName>
        <ecNumber evidence="10">6.3.1.2</ecNumber>
    </submittedName>
</protein>
<dbReference type="PANTHER" id="PTHR43785:SF3">
    <property type="entry name" value="GS CATALYTIC DOMAIN-CONTAINING PROTEIN"/>
    <property type="match status" value="1"/>
</dbReference>
<dbReference type="RefSeq" id="WP_183909772.1">
    <property type="nucleotide sequence ID" value="NZ_JACHXZ010000002.1"/>
</dbReference>
<dbReference type="InterPro" id="IPR036651">
    <property type="entry name" value="Gln_synt_N_sf"/>
</dbReference>
<name>A0A839UP37_9GAMM</name>
<evidence type="ECO:0000259" key="9">
    <source>
        <dbReference type="PROSITE" id="PS51987"/>
    </source>
</evidence>
<evidence type="ECO:0000313" key="11">
    <source>
        <dbReference type="Proteomes" id="UP000559987"/>
    </source>
</evidence>
<dbReference type="Proteomes" id="UP000559987">
    <property type="component" value="Unassembled WGS sequence"/>
</dbReference>
<feature type="domain" description="GS catalytic" evidence="9">
    <location>
        <begin position="111"/>
        <end position="445"/>
    </location>
</feature>
<evidence type="ECO:0000256" key="7">
    <source>
        <dbReference type="PROSITE-ProRule" id="PRU01331"/>
    </source>
</evidence>
<evidence type="ECO:0000256" key="6">
    <source>
        <dbReference type="ARBA" id="ARBA00022842"/>
    </source>
</evidence>
<dbReference type="Gene3D" id="3.10.20.70">
    <property type="entry name" value="Glutamine synthetase, N-terminal domain"/>
    <property type="match status" value="1"/>
</dbReference>
<dbReference type="GO" id="GO:0006598">
    <property type="term" value="P:polyamine catabolic process"/>
    <property type="evidence" value="ECO:0007669"/>
    <property type="project" value="TreeGrafter"/>
</dbReference>
<dbReference type="SUPFAM" id="SSF54368">
    <property type="entry name" value="Glutamine synthetase, N-terminal domain"/>
    <property type="match status" value="1"/>
</dbReference>
<evidence type="ECO:0000256" key="1">
    <source>
        <dbReference type="ARBA" id="ARBA00001946"/>
    </source>
</evidence>
<evidence type="ECO:0000256" key="8">
    <source>
        <dbReference type="RuleBase" id="RU000384"/>
    </source>
</evidence>
<accession>A0A839UP37</accession>
<keyword evidence="6" id="KW-0460">Magnesium</keyword>
<dbReference type="InterPro" id="IPR027303">
    <property type="entry name" value="Gln_synth_gly_rich_site"/>
</dbReference>
<organism evidence="10 11">
    <name type="scientific">Simiduia aestuariiviva</name>
    <dbReference type="NCBI Taxonomy" id="1510459"/>
    <lineage>
        <taxon>Bacteria</taxon>
        <taxon>Pseudomonadati</taxon>
        <taxon>Pseudomonadota</taxon>
        <taxon>Gammaproteobacteria</taxon>
        <taxon>Cellvibrionales</taxon>
        <taxon>Cellvibrionaceae</taxon>
        <taxon>Simiduia</taxon>
    </lineage>
</organism>
<dbReference type="SUPFAM" id="SSF55931">
    <property type="entry name" value="Glutamine synthetase/guanido kinase"/>
    <property type="match status" value="1"/>
</dbReference>
<dbReference type="AlphaFoldDB" id="A0A839UP37"/>
<dbReference type="SMART" id="SM01230">
    <property type="entry name" value="Gln-synt_C"/>
    <property type="match status" value="1"/>
</dbReference>
<dbReference type="PROSITE" id="PS00181">
    <property type="entry name" value="GLNA_ATP"/>
    <property type="match status" value="1"/>
</dbReference>
<keyword evidence="4" id="KW-0547">Nucleotide-binding</keyword>
<dbReference type="InterPro" id="IPR008146">
    <property type="entry name" value="Gln_synth_cat_dom"/>
</dbReference>
<dbReference type="InterPro" id="IPR014746">
    <property type="entry name" value="Gln_synth/guanido_kin_cat_dom"/>
</dbReference>
<evidence type="ECO:0000313" key="10">
    <source>
        <dbReference type="EMBL" id="MBB3168279.1"/>
    </source>
</evidence>
<reference evidence="10 11" key="1">
    <citation type="submission" date="2020-08" db="EMBL/GenBank/DDBJ databases">
        <title>Genomic Encyclopedia of Type Strains, Phase III (KMG-III): the genomes of soil and plant-associated and newly described type strains.</title>
        <authorList>
            <person name="Whitman W."/>
        </authorList>
    </citation>
    <scope>NUCLEOTIDE SEQUENCE [LARGE SCALE GENOMIC DNA]</scope>
    <source>
        <strain evidence="10 11">CECT 8571</strain>
    </source>
</reference>
<dbReference type="Pfam" id="PF00120">
    <property type="entry name" value="Gln-synt_C"/>
    <property type="match status" value="1"/>
</dbReference>
<keyword evidence="5" id="KW-0067">ATP-binding</keyword>
<keyword evidence="11" id="KW-1185">Reference proteome</keyword>
<dbReference type="GO" id="GO:0005524">
    <property type="term" value="F:ATP binding"/>
    <property type="evidence" value="ECO:0007669"/>
    <property type="project" value="UniProtKB-KW"/>
</dbReference>
<comment type="similarity">
    <text evidence="2 7 8">Belongs to the glutamine synthetase family.</text>
</comment>
<comment type="cofactor">
    <cofactor evidence="1">
        <name>Mg(2+)</name>
        <dbReference type="ChEBI" id="CHEBI:18420"/>
    </cofactor>
</comment>
<evidence type="ECO:0000256" key="4">
    <source>
        <dbReference type="ARBA" id="ARBA00022741"/>
    </source>
</evidence>
<keyword evidence="3 10" id="KW-0436">Ligase</keyword>
<sequence>MVDSIDAWLKQNGITEVECLVPDMTGNARGKFIPAHKFIKEDSRLPESILVQTVTGEYVDNHWDLVQPLDSDMLLEPDPNAVRIVPWAEEPTAQIIHDCYTRSGEPHPMATRNVLKKVLALYEKEGWTPVVAPEVEFYLVSQNTDPDYELTSPPGRSGRREMVRQSYSIDGCNEYEPIVNDMYRYCEAQGLDVDTLIHESGAAQLEINFLHGNALDLADQVFTFKRTMRETAFRHGIYATFMAKPMTNEPGSAMHIHQSVIDKSGKNIFVDETGGESQLFKYYIGGLQRYIPNTISFFAPNVNSYRRFAKDIAAPVNLEWGYDNRTAGIRVPDSSPAGKRVENRFPGVDVNPYLAFAASLACGYLGMKKHLSPTPHCEGHASEDGEIELPRNLLHALSLLTSCPDLEEVFGADFIKAYAAVKMEEFEAFNRVITSWEREYLLLNV</sequence>
<evidence type="ECO:0000256" key="5">
    <source>
        <dbReference type="ARBA" id="ARBA00022840"/>
    </source>
</evidence>
<dbReference type="GO" id="GO:0006542">
    <property type="term" value="P:glutamine biosynthetic process"/>
    <property type="evidence" value="ECO:0007669"/>
    <property type="project" value="InterPro"/>
</dbReference>
<dbReference type="PANTHER" id="PTHR43785">
    <property type="entry name" value="GAMMA-GLUTAMYLPUTRESCINE SYNTHETASE"/>
    <property type="match status" value="1"/>
</dbReference>
<evidence type="ECO:0000256" key="3">
    <source>
        <dbReference type="ARBA" id="ARBA00022598"/>
    </source>
</evidence>
<gene>
    <name evidence="10" type="ORF">FHS30_001463</name>
</gene>
<dbReference type="PROSITE" id="PS51987">
    <property type="entry name" value="GS_CATALYTIC"/>
    <property type="match status" value="1"/>
</dbReference>
<evidence type="ECO:0000256" key="2">
    <source>
        <dbReference type="ARBA" id="ARBA00009897"/>
    </source>
</evidence>
<proteinExistence type="inferred from homology"/>
<dbReference type="GO" id="GO:0004356">
    <property type="term" value="F:glutamine synthetase activity"/>
    <property type="evidence" value="ECO:0007669"/>
    <property type="project" value="UniProtKB-EC"/>
</dbReference>